<gene>
    <name evidence="2" type="ORF">L227DRAFT_31901</name>
</gene>
<proteinExistence type="predicted"/>
<evidence type="ECO:0008006" key="4">
    <source>
        <dbReference type="Google" id="ProtNLM"/>
    </source>
</evidence>
<dbReference type="EMBL" id="ML122259">
    <property type="protein sequence ID" value="RPD62299.1"/>
    <property type="molecule type" value="Genomic_DNA"/>
</dbReference>
<sequence>MPQSGLRKFLLLFSLSNLFTHFTRPCRVLSTSILVVPPRHPSSLPLLVAHPRRSSSSLILVAHPRCPLLPLILVARSRCSSSSPALVARSLCSLSSPALFVACSRRRLLLLLGPVSHPHPPLVSSPRSYRPFRLPALVAHPRCSLSSLILISRSPCPLSLSLLARSLHPCLS</sequence>
<evidence type="ECO:0000313" key="2">
    <source>
        <dbReference type="EMBL" id="RPD62299.1"/>
    </source>
</evidence>
<organism evidence="2 3">
    <name type="scientific">Lentinus tigrinus ALCF2SS1-6</name>
    <dbReference type="NCBI Taxonomy" id="1328759"/>
    <lineage>
        <taxon>Eukaryota</taxon>
        <taxon>Fungi</taxon>
        <taxon>Dikarya</taxon>
        <taxon>Basidiomycota</taxon>
        <taxon>Agaricomycotina</taxon>
        <taxon>Agaricomycetes</taxon>
        <taxon>Polyporales</taxon>
        <taxon>Polyporaceae</taxon>
        <taxon>Lentinus</taxon>
    </lineage>
</organism>
<dbReference type="Proteomes" id="UP000313359">
    <property type="component" value="Unassembled WGS sequence"/>
</dbReference>
<feature type="signal peptide" evidence="1">
    <location>
        <begin position="1"/>
        <end position="25"/>
    </location>
</feature>
<accession>A0A5C2SGJ9</accession>
<keyword evidence="1" id="KW-0732">Signal</keyword>
<name>A0A5C2SGJ9_9APHY</name>
<dbReference type="AlphaFoldDB" id="A0A5C2SGJ9"/>
<protein>
    <recommendedName>
        <fullName evidence="4">REJ domain-containing protein</fullName>
    </recommendedName>
</protein>
<evidence type="ECO:0000313" key="3">
    <source>
        <dbReference type="Proteomes" id="UP000313359"/>
    </source>
</evidence>
<evidence type="ECO:0000256" key="1">
    <source>
        <dbReference type="SAM" id="SignalP"/>
    </source>
</evidence>
<reference evidence="2" key="1">
    <citation type="journal article" date="2018" name="Genome Biol. Evol.">
        <title>Genomics and development of Lentinus tigrinus, a white-rot wood-decaying mushroom with dimorphic fruiting bodies.</title>
        <authorList>
            <person name="Wu B."/>
            <person name="Xu Z."/>
            <person name="Knudson A."/>
            <person name="Carlson A."/>
            <person name="Chen N."/>
            <person name="Kovaka S."/>
            <person name="LaButti K."/>
            <person name="Lipzen A."/>
            <person name="Pennachio C."/>
            <person name="Riley R."/>
            <person name="Schakwitz W."/>
            <person name="Umezawa K."/>
            <person name="Ohm R.A."/>
            <person name="Grigoriev I.V."/>
            <person name="Nagy L.G."/>
            <person name="Gibbons J."/>
            <person name="Hibbett D."/>
        </authorList>
    </citation>
    <scope>NUCLEOTIDE SEQUENCE [LARGE SCALE GENOMIC DNA]</scope>
    <source>
        <strain evidence="2">ALCF2SS1-6</strain>
    </source>
</reference>
<keyword evidence="3" id="KW-1185">Reference proteome</keyword>
<feature type="chain" id="PRO_5022924744" description="REJ domain-containing protein" evidence="1">
    <location>
        <begin position="26"/>
        <end position="172"/>
    </location>
</feature>